<protein>
    <submittedName>
        <fullName evidence="5">MarR family transcriptional regulator</fullName>
    </submittedName>
</protein>
<dbReference type="GO" id="GO:0003700">
    <property type="term" value="F:DNA-binding transcription factor activity"/>
    <property type="evidence" value="ECO:0007669"/>
    <property type="project" value="InterPro"/>
</dbReference>
<evidence type="ECO:0000256" key="3">
    <source>
        <dbReference type="ARBA" id="ARBA00023163"/>
    </source>
</evidence>
<gene>
    <name evidence="5" type="ORF">Aph01nite_11760</name>
</gene>
<dbReference type="PANTHER" id="PTHR42756">
    <property type="entry name" value="TRANSCRIPTIONAL REGULATOR, MARR"/>
    <property type="match status" value="1"/>
</dbReference>
<dbReference type="PROSITE" id="PS50995">
    <property type="entry name" value="HTH_MARR_2"/>
    <property type="match status" value="1"/>
</dbReference>
<dbReference type="InterPro" id="IPR000835">
    <property type="entry name" value="HTH_MarR-typ"/>
</dbReference>
<keyword evidence="6" id="KW-1185">Reference proteome</keyword>
<keyword evidence="3" id="KW-0804">Transcription</keyword>
<name>A0A919Q799_9ACTN</name>
<dbReference type="AlphaFoldDB" id="A0A919Q799"/>
<dbReference type="PANTHER" id="PTHR42756:SF1">
    <property type="entry name" value="TRANSCRIPTIONAL REPRESSOR OF EMRAB OPERON"/>
    <property type="match status" value="1"/>
</dbReference>
<dbReference type="InterPro" id="IPR036388">
    <property type="entry name" value="WH-like_DNA-bd_sf"/>
</dbReference>
<keyword evidence="2" id="KW-0238">DNA-binding</keyword>
<organism evidence="5 6">
    <name type="scientific">Acrocarpospora phusangensis</name>
    <dbReference type="NCBI Taxonomy" id="1070424"/>
    <lineage>
        <taxon>Bacteria</taxon>
        <taxon>Bacillati</taxon>
        <taxon>Actinomycetota</taxon>
        <taxon>Actinomycetes</taxon>
        <taxon>Streptosporangiales</taxon>
        <taxon>Streptosporangiaceae</taxon>
        <taxon>Acrocarpospora</taxon>
    </lineage>
</organism>
<accession>A0A919Q799</accession>
<dbReference type="EMBL" id="BOOA01000007">
    <property type="protein sequence ID" value="GIH22866.1"/>
    <property type="molecule type" value="Genomic_DNA"/>
</dbReference>
<evidence type="ECO:0000313" key="5">
    <source>
        <dbReference type="EMBL" id="GIH22866.1"/>
    </source>
</evidence>
<comment type="caution">
    <text evidence="5">The sequence shown here is derived from an EMBL/GenBank/DDBJ whole genome shotgun (WGS) entry which is preliminary data.</text>
</comment>
<dbReference type="InterPro" id="IPR036390">
    <property type="entry name" value="WH_DNA-bd_sf"/>
</dbReference>
<feature type="domain" description="HTH marR-type" evidence="4">
    <location>
        <begin position="27"/>
        <end position="159"/>
    </location>
</feature>
<evidence type="ECO:0000256" key="1">
    <source>
        <dbReference type="ARBA" id="ARBA00023015"/>
    </source>
</evidence>
<reference evidence="5" key="1">
    <citation type="submission" date="2021-01" db="EMBL/GenBank/DDBJ databases">
        <title>Whole genome shotgun sequence of Acrocarpospora phusangensis NBRC 108782.</title>
        <authorList>
            <person name="Komaki H."/>
            <person name="Tamura T."/>
        </authorList>
    </citation>
    <scope>NUCLEOTIDE SEQUENCE</scope>
    <source>
        <strain evidence="5">NBRC 108782</strain>
    </source>
</reference>
<dbReference type="Proteomes" id="UP000640052">
    <property type="component" value="Unassembled WGS sequence"/>
</dbReference>
<evidence type="ECO:0000313" key="6">
    <source>
        <dbReference type="Proteomes" id="UP000640052"/>
    </source>
</evidence>
<keyword evidence="1" id="KW-0805">Transcription regulation</keyword>
<dbReference type="SMART" id="SM00347">
    <property type="entry name" value="HTH_MARR"/>
    <property type="match status" value="1"/>
</dbReference>
<sequence>MACNTLLAMEIYMASNAYGRQVVVKRQDSMGYQINHVARLFAQALRVRVAPHGVVPGQFAQLLALYEQEGVTQNQLCDQVKIDQSTMAHTLQRMERDELIQRVPDPADRRRALIMLTDRAREVQDDLVNAALRVNAVAMRGFTPEQVAVCLELVTRMIDNLEADGSEEEISPREET</sequence>
<evidence type="ECO:0000259" key="4">
    <source>
        <dbReference type="PROSITE" id="PS50995"/>
    </source>
</evidence>
<evidence type="ECO:0000256" key="2">
    <source>
        <dbReference type="ARBA" id="ARBA00023125"/>
    </source>
</evidence>
<dbReference type="Pfam" id="PF12802">
    <property type="entry name" value="MarR_2"/>
    <property type="match status" value="1"/>
</dbReference>
<dbReference type="Gene3D" id="1.10.10.10">
    <property type="entry name" value="Winged helix-like DNA-binding domain superfamily/Winged helix DNA-binding domain"/>
    <property type="match status" value="1"/>
</dbReference>
<dbReference type="PRINTS" id="PR00598">
    <property type="entry name" value="HTHMARR"/>
</dbReference>
<dbReference type="GO" id="GO:0003677">
    <property type="term" value="F:DNA binding"/>
    <property type="evidence" value="ECO:0007669"/>
    <property type="project" value="UniProtKB-KW"/>
</dbReference>
<proteinExistence type="predicted"/>
<dbReference type="SUPFAM" id="SSF46785">
    <property type="entry name" value="Winged helix' DNA-binding domain"/>
    <property type="match status" value="1"/>
</dbReference>